<dbReference type="OrthoDB" id="262547at2759"/>
<keyword evidence="3" id="KW-1185">Reference proteome</keyword>
<keyword evidence="1" id="KW-1133">Transmembrane helix</keyword>
<dbReference type="PANTHER" id="PTHR34144">
    <property type="entry name" value="CHROMOSOME 8, WHOLE GENOME SHOTGUN SEQUENCE"/>
    <property type="match status" value="1"/>
</dbReference>
<dbReference type="InterPro" id="IPR016024">
    <property type="entry name" value="ARM-type_fold"/>
</dbReference>
<organism evidence="2 3">
    <name type="scientific">Cytospora mali</name>
    <name type="common">Apple Valsa canker fungus</name>
    <name type="synonym">Valsa mali</name>
    <dbReference type="NCBI Taxonomy" id="578113"/>
    <lineage>
        <taxon>Eukaryota</taxon>
        <taxon>Fungi</taxon>
        <taxon>Dikarya</taxon>
        <taxon>Ascomycota</taxon>
        <taxon>Pezizomycotina</taxon>
        <taxon>Sordariomycetes</taxon>
        <taxon>Sordariomycetidae</taxon>
        <taxon>Diaporthales</taxon>
        <taxon>Cytosporaceae</taxon>
        <taxon>Cytospora</taxon>
    </lineage>
</organism>
<gene>
    <name evidence="2" type="ORF">VP1G_03485</name>
</gene>
<dbReference type="SUPFAM" id="SSF48371">
    <property type="entry name" value="ARM repeat"/>
    <property type="match status" value="1"/>
</dbReference>
<dbReference type="PANTHER" id="PTHR34144:SF8">
    <property type="entry name" value="GLYCOSYLTRANSFERASE FAMILY 69 PROTEIN"/>
    <property type="match status" value="1"/>
</dbReference>
<keyword evidence="1" id="KW-0812">Transmembrane</keyword>
<dbReference type="GO" id="GO:0003743">
    <property type="term" value="F:translation initiation factor activity"/>
    <property type="evidence" value="ECO:0007669"/>
    <property type="project" value="UniProtKB-KW"/>
</dbReference>
<reference evidence="3" key="1">
    <citation type="submission" date="2014-12" db="EMBL/GenBank/DDBJ databases">
        <title>Genome Sequence of Valsa Canker Pathogens Uncovers a Specific Adaption of Colonization on Woody Bark.</title>
        <authorList>
            <person name="Yin Z."/>
            <person name="Liu H."/>
            <person name="Gao X."/>
            <person name="Li Z."/>
            <person name="Song N."/>
            <person name="Ke X."/>
            <person name="Dai Q."/>
            <person name="Wu Y."/>
            <person name="Sun Y."/>
            <person name="Xu J.-R."/>
            <person name="Kang Z.K."/>
            <person name="Wang L."/>
            <person name="Huang L."/>
        </authorList>
    </citation>
    <scope>NUCLEOTIDE SEQUENCE [LARGE SCALE GENOMIC DNA]</scope>
    <source>
        <strain evidence="3">SXYL134</strain>
    </source>
</reference>
<proteinExistence type="predicted"/>
<evidence type="ECO:0000313" key="3">
    <source>
        <dbReference type="Proteomes" id="UP000078576"/>
    </source>
</evidence>
<keyword evidence="2" id="KW-0648">Protein biosynthesis</keyword>
<dbReference type="InterPro" id="IPR021047">
    <property type="entry name" value="Mannosyltransferase_CMT1"/>
</dbReference>
<dbReference type="STRING" id="694573.A0A194UWS4"/>
<accession>A0A194UWS4</accession>
<dbReference type="AlphaFoldDB" id="A0A194UWS4"/>
<evidence type="ECO:0000256" key="1">
    <source>
        <dbReference type="SAM" id="Phobius"/>
    </source>
</evidence>
<dbReference type="Pfam" id="PF11735">
    <property type="entry name" value="CAP59_mtransfer"/>
    <property type="match status" value="1"/>
</dbReference>
<keyword evidence="1" id="KW-0472">Membrane</keyword>
<keyword evidence="2" id="KW-0396">Initiation factor</keyword>
<feature type="transmembrane region" description="Helical" evidence="1">
    <location>
        <begin position="545"/>
        <end position="568"/>
    </location>
</feature>
<dbReference type="Gene3D" id="1.25.40.180">
    <property type="match status" value="1"/>
</dbReference>
<dbReference type="Proteomes" id="UP000078576">
    <property type="component" value="Unassembled WGS sequence"/>
</dbReference>
<evidence type="ECO:0000313" key="2">
    <source>
        <dbReference type="EMBL" id="KUI56108.1"/>
    </source>
</evidence>
<name>A0A194UWS4_CYTMA</name>
<protein>
    <submittedName>
        <fullName evidence="2">Eukaryotic translation initiation factor 4 gamma</fullName>
    </submittedName>
</protein>
<sequence>MRKTWLIRRDRANFITQRWKLNNKQAEQALQLDVSTNPFKGIGEIISYIAHIIPRFSDDERTDEEQPRSWDDLAKSVTDNIIELRRRIDIAGELANVNLSATQLHQQLYALTTASTDKADSYCNGRMKSVRHGDDAVWARLREDLAAEGILNGAIEGIEDHLKDCVRNLIQGKIPYWEPLGHSTTSKSISGDGPVDSIATNNQVDNSPNALGGLLNADVVVQHIEAAFAKMFPGNYDEVAPQIIGTALHSEKVFRQVLRIMVDSACRDSSRAAIHARFTKSLQKNMPSNTKYWGGQVQNDQGPVTEYLWNICCIQWNNGKHNRPQISAEHFALGLSCFIGELFKHKVFKTHYVHGLFRRLLKPDPPVGMTQFVALYQLLRMVGSQIEGLSRISEDMTAHFARIDAIINSAGASKQLKTLGLEMKDMRKHGWKAEKRRVESKALRQAVDEIKQLNQRKRHRSAFLAATARALRQRLAVMSPRASQEERIAFLRPSSFDGISGEDDIDGTYLKKPATYRRFPQKLRFWLRSRPRALRRNLLRHPLQSLVVAVKYTIILFVILFIATPILAPSYTRLPPHYHELKARCEGSDALPGCANQFNEKIFISVSLYDKSGHLAGGRWGETMLELIQLLGPEHTFLSIYENDSPGGEAALQEFKKKVLCRHEIVYDAHVPLTDFANITMPDGTERMKRLSYLSEMRNRALRPLDRFREETGVEQFDKVLFLNDIAFNPVDAAQLLFNTNAGSDGRSRYLSVCGLDYNNPFLFYDLYAQRDAEGYSNGLPIFPIFSTAGQGLSRADMLAQKDAVRATSCWSGIVAMQAKYVQNMNAGLPAPDFQAIGAHTIDPDKPALVQAPVRFRYEPEIFFDACECCLFLADVSTAAKKDHAEEQGVFVNPYVRVAYDESVLRWLPIVRRWERLLPLPQRIISYFAGLPRNNPYRTVQESEPFVEERWNEHENQWELVNRTGRSGLICAVREMQLIQKKTRTGDKNWLNVDMPPGQQLDFPT</sequence>
<dbReference type="EMBL" id="KN714686">
    <property type="protein sequence ID" value="KUI56108.1"/>
    <property type="molecule type" value="Genomic_DNA"/>
</dbReference>